<dbReference type="EMBL" id="ARQD01000002">
    <property type="protein sequence ID" value="KIX85275.1"/>
    <property type="molecule type" value="Genomic_DNA"/>
</dbReference>
<feature type="binding site" evidence="14">
    <location>
        <begin position="115"/>
        <end position="121"/>
    </location>
    <ligand>
        <name>ATP</name>
        <dbReference type="ChEBI" id="CHEBI:30616"/>
    </ligand>
</feature>
<dbReference type="GO" id="GO:0051301">
    <property type="term" value="P:cell division"/>
    <property type="evidence" value="ECO:0007669"/>
    <property type="project" value="UniProtKB-KW"/>
</dbReference>
<reference evidence="18 19" key="1">
    <citation type="journal article" date="2013" name="Proc. Natl. Acad. Sci. U.S.A.">
        <title>Candidate phylum TM6 genome recovered from a hospital sink biofilm provides genomic insights into this uncultivated phylum.</title>
        <authorList>
            <person name="McLean J.S."/>
            <person name="Lombardo M.J."/>
            <person name="Badger J.H."/>
            <person name="Edlund A."/>
            <person name="Novotny M."/>
            <person name="Yee-Greenbaum J."/>
            <person name="Vyahhi N."/>
            <person name="Hall A.P."/>
            <person name="Yang Y."/>
            <person name="Dupont C.L."/>
            <person name="Ziegler M.G."/>
            <person name="Chitsaz H."/>
            <person name="Allen A.E."/>
            <person name="Yooseph S."/>
            <person name="Tesler G."/>
            <person name="Pevzner P.A."/>
            <person name="Friedman R.M."/>
            <person name="Nealson K.H."/>
            <person name="Venter J.C."/>
            <person name="Lasken R.S."/>
        </authorList>
    </citation>
    <scope>NUCLEOTIDE SEQUENCE [LARGE SCALE GENOMIC DNA]</scope>
    <source>
        <strain evidence="18 19">TM6SC1</strain>
    </source>
</reference>
<evidence type="ECO:0000256" key="14">
    <source>
        <dbReference type="HAMAP-Rule" id="MF_00046"/>
    </source>
</evidence>
<evidence type="ECO:0000256" key="7">
    <source>
        <dbReference type="ARBA" id="ARBA00022741"/>
    </source>
</evidence>
<dbReference type="InterPro" id="IPR050061">
    <property type="entry name" value="MurCDEF_pg_biosynth"/>
</dbReference>
<evidence type="ECO:0000256" key="2">
    <source>
        <dbReference type="ARBA" id="ARBA00004752"/>
    </source>
</evidence>
<evidence type="ECO:0000256" key="3">
    <source>
        <dbReference type="ARBA" id="ARBA00012211"/>
    </source>
</evidence>
<dbReference type="InterPro" id="IPR005758">
    <property type="entry name" value="UDP-N-AcMur_Ala_ligase_MurC"/>
</dbReference>
<comment type="similarity">
    <text evidence="14">Belongs to the MurCDEF family.</text>
</comment>
<evidence type="ECO:0000259" key="15">
    <source>
        <dbReference type="Pfam" id="PF01225"/>
    </source>
</evidence>
<dbReference type="SUPFAM" id="SSF51984">
    <property type="entry name" value="MurCD N-terminal domain"/>
    <property type="match status" value="1"/>
</dbReference>
<keyword evidence="4 14" id="KW-0963">Cytoplasm</keyword>
<dbReference type="GO" id="GO:0008360">
    <property type="term" value="P:regulation of cell shape"/>
    <property type="evidence" value="ECO:0007669"/>
    <property type="project" value="UniProtKB-KW"/>
</dbReference>
<protein>
    <recommendedName>
        <fullName evidence="3 14">UDP-N-acetylmuramate--L-alanine ligase</fullName>
        <ecNumber evidence="3 14">6.3.2.8</ecNumber>
    </recommendedName>
    <alternativeName>
        <fullName evidence="14">UDP-N-acetylmuramoyl-L-alanine synthetase</fullName>
    </alternativeName>
</protein>
<dbReference type="STRING" id="1306947.J120_03110"/>
<evidence type="ECO:0000256" key="4">
    <source>
        <dbReference type="ARBA" id="ARBA00022490"/>
    </source>
</evidence>
<feature type="domain" description="Mur ligase central" evidence="17">
    <location>
        <begin position="113"/>
        <end position="292"/>
    </location>
</feature>
<evidence type="ECO:0000256" key="13">
    <source>
        <dbReference type="ARBA" id="ARBA00047833"/>
    </source>
</evidence>
<dbReference type="Gene3D" id="3.90.190.20">
    <property type="entry name" value="Mur ligase, C-terminal domain"/>
    <property type="match status" value="1"/>
</dbReference>
<evidence type="ECO:0000256" key="12">
    <source>
        <dbReference type="ARBA" id="ARBA00023316"/>
    </source>
</evidence>
<dbReference type="InterPro" id="IPR036565">
    <property type="entry name" value="Mur-like_cat_sf"/>
</dbReference>
<organism evidence="18 19">
    <name type="scientific">candidate division TM6 bacterium JCVI TM6SC1</name>
    <dbReference type="NCBI Taxonomy" id="1306947"/>
    <lineage>
        <taxon>Bacteria</taxon>
        <taxon>Candidatus Babelota</taxon>
        <taxon>Vermiphilus</taxon>
    </lineage>
</organism>
<evidence type="ECO:0000256" key="5">
    <source>
        <dbReference type="ARBA" id="ARBA00022598"/>
    </source>
</evidence>
<keyword evidence="12 14" id="KW-0961">Cell wall biogenesis/degradation</keyword>
<dbReference type="GO" id="GO:0008763">
    <property type="term" value="F:UDP-N-acetylmuramate-L-alanine ligase activity"/>
    <property type="evidence" value="ECO:0007669"/>
    <property type="project" value="UniProtKB-UniRule"/>
</dbReference>
<comment type="function">
    <text evidence="14">Cell wall formation.</text>
</comment>
<dbReference type="Pfam" id="PF02875">
    <property type="entry name" value="Mur_ligase_C"/>
    <property type="match status" value="1"/>
</dbReference>
<dbReference type="Proteomes" id="UP000032214">
    <property type="component" value="Unassembled WGS sequence"/>
</dbReference>
<dbReference type="InterPro" id="IPR013221">
    <property type="entry name" value="Mur_ligase_cen"/>
</dbReference>
<evidence type="ECO:0000256" key="9">
    <source>
        <dbReference type="ARBA" id="ARBA00022960"/>
    </source>
</evidence>
<evidence type="ECO:0000259" key="17">
    <source>
        <dbReference type="Pfam" id="PF08245"/>
    </source>
</evidence>
<dbReference type="Gene3D" id="3.40.50.720">
    <property type="entry name" value="NAD(P)-binding Rossmann-like Domain"/>
    <property type="match status" value="1"/>
</dbReference>
<keyword evidence="10 14" id="KW-0573">Peptidoglycan synthesis</keyword>
<evidence type="ECO:0000256" key="10">
    <source>
        <dbReference type="ARBA" id="ARBA00022984"/>
    </source>
</evidence>
<evidence type="ECO:0000313" key="19">
    <source>
        <dbReference type="Proteomes" id="UP000032214"/>
    </source>
</evidence>
<dbReference type="eggNOG" id="COG0773">
    <property type="taxonomic scope" value="Bacteria"/>
</dbReference>
<dbReference type="UniPathway" id="UPA00219"/>
<dbReference type="PANTHER" id="PTHR43445:SF3">
    <property type="entry name" value="UDP-N-ACETYLMURAMATE--L-ALANINE LIGASE"/>
    <property type="match status" value="1"/>
</dbReference>
<dbReference type="SUPFAM" id="SSF53244">
    <property type="entry name" value="MurD-like peptide ligases, peptide-binding domain"/>
    <property type="match status" value="1"/>
</dbReference>
<keyword evidence="5 14" id="KW-0436">Ligase</keyword>
<comment type="subcellular location">
    <subcellularLocation>
        <location evidence="1 14">Cytoplasm</location>
    </subcellularLocation>
</comment>
<dbReference type="GO" id="GO:0009252">
    <property type="term" value="P:peptidoglycan biosynthetic process"/>
    <property type="evidence" value="ECO:0007669"/>
    <property type="project" value="UniProtKB-UniRule"/>
</dbReference>
<keyword evidence="6 14" id="KW-0132">Cell division</keyword>
<evidence type="ECO:0000256" key="6">
    <source>
        <dbReference type="ARBA" id="ARBA00022618"/>
    </source>
</evidence>
<dbReference type="HAMAP" id="MF_00046">
    <property type="entry name" value="MurC"/>
    <property type="match status" value="1"/>
</dbReference>
<keyword evidence="8 14" id="KW-0067">ATP-binding</keyword>
<accession>A0A0D2I298</accession>
<dbReference type="Pfam" id="PF01225">
    <property type="entry name" value="Mur_ligase"/>
    <property type="match status" value="1"/>
</dbReference>
<keyword evidence="9 14" id="KW-0133">Cell shape</keyword>
<dbReference type="InterPro" id="IPR000713">
    <property type="entry name" value="Mur_ligase_N"/>
</dbReference>
<evidence type="ECO:0000256" key="11">
    <source>
        <dbReference type="ARBA" id="ARBA00023306"/>
    </source>
</evidence>
<dbReference type="Pfam" id="PF08245">
    <property type="entry name" value="Mur_ligase_M"/>
    <property type="match status" value="1"/>
</dbReference>
<feature type="domain" description="Mur ligase C-terminal" evidence="16">
    <location>
        <begin position="315"/>
        <end position="451"/>
    </location>
</feature>
<comment type="caution">
    <text evidence="18">The sequence shown here is derived from an EMBL/GenBank/DDBJ whole genome shotgun (WGS) entry which is preliminary data.</text>
</comment>
<keyword evidence="7 14" id="KW-0547">Nucleotide-binding</keyword>
<dbReference type="InterPro" id="IPR036615">
    <property type="entry name" value="Mur_ligase_C_dom_sf"/>
</dbReference>
<dbReference type="GO" id="GO:0071555">
    <property type="term" value="P:cell wall organization"/>
    <property type="evidence" value="ECO:0007669"/>
    <property type="project" value="UniProtKB-KW"/>
</dbReference>
<sequence length="466" mass="51868">MYRTKAHIHFVGIGGIGMSGIATILRHQGYTISGCDINVEQISIEQLKKVGCIIYHGHNHSGCHDTSIDVVVFSSDISSEHPEITRAQARGIPTIRRALMLAELMRTKFSIAVAGAHGKTTTTSLISHILIQTHQDPTVIIGGHLHTISSNARWGDGDFLVAEADESDRTLEHLQATLALITNIDREHLNTYVDIEDIKKTFLRFLNNLPFYGKAIVCADSEHVRSLLPLPHLKIITYGIDHPAHIYAQNIVLESDSSTMDVYVQGEVVAKDVMVPIPGIHNALNALGALAMCSELGLSYDDMKHALASFKGVDRRFTYKGTWKGAELFDDYGHHPQEIHYTLLVARKRAKKRLIVVFQPQRYSRTHKLWDDFITVLSQHPVDQLIITDIYPAAETAIAGVNSQKLAAEIKLHSTQDTATYIPYEKDFQSIITYLDSITETDDLVLLLGAGKLNHIVPYLMQSISK</sequence>
<name>A0A0D2I298_9BACT</name>
<evidence type="ECO:0000259" key="16">
    <source>
        <dbReference type="Pfam" id="PF02875"/>
    </source>
</evidence>
<comment type="pathway">
    <text evidence="2 14">Cell wall biogenesis; peptidoglycan biosynthesis.</text>
</comment>
<dbReference type="PANTHER" id="PTHR43445">
    <property type="entry name" value="UDP-N-ACETYLMURAMATE--L-ALANINE LIGASE-RELATED"/>
    <property type="match status" value="1"/>
</dbReference>
<evidence type="ECO:0000313" key="18">
    <source>
        <dbReference type="EMBL" id="KIX85275.1"/>
    </source>
</evidence>
<feature type="domain" description="Mur ligase N-terminal catalytic" evidence="15">
    <location>
        <begin position="7"/>
        <end position="108"/>
    </location>
</feature>
<keyword evidence="19" id="KW-1185">Reference proteome</keyword>
<dbReference type="Gene3D" id="3.40.1190.10">
    <property type="entry name" value="Mur-like, catalytic domain"/>
    <property type="match status" value="1"/>
</dbReference>
<dbReference type="GO" id="GO:0005524">
    <property type="term" value="F:ATP binding"/>
    <property type="evidence" value="ECO:0007669"/>
    <property type="project" value="UniProtKB-UniRule"/>
</dbReference>
<comment type="catalytic activity">
    <reaction evidence="13 14">
        <text>UDP-N-acetyl-alpha-D-muramate + L-alanine + ATP = UDP-N-acetyl-alpha-D-muramoyl-L-alanine + ADP + phosphate + H(+)</text>
        <dbReference type="Rhea" id="RHEA:23372"/>
        <dbReference type="ChEBI" id="CHEBI:15378"/>
        <dbReference type="ChEBI" id="CHEBI:30616"/>
        <dbReference type="ChEBI" id="CHEBI:43474"/>
        <dbReference type="ChEBI" id="CHEBI:57972"/>
        <dbReference type="ChEBI" id="CHEBI:70757"/>
        <dbReference type="ChEBI" id="CHEBI:83898"/>
        <dbReference type="ChEBI" id="CHEBI:456216"/>
        <dbReference type="EC" id="6.3.2.8"/>
    </reaction>
</comment>
<dbReference type="SUPFAM" id="SSF53623">
    <property type="entry name" value="MurD-like peptide ligases, catalytic domain"/>
    <property type="match status" value="1"/>
</dbReference>
<dbReference type="InterPro" id="IPR004101">
    <property type="entry name" value="Mur_ligase_C"/>
</dbReference>
<dbReference type="GO" id="GO:0005737">
    <property type="term" value="C:cytoplasm"/>
    <property type="evidence" value="ECO:0007669"/>
    <property type="project" value="UniProtKB-SubCell"/>
</dbReference>
<evidence type="ECO:0000256" key="1">
    <source>
        <dbReference type="ARBA" id="ARBA00004496"/>
    </source>
</evidence>
<dbReference type="AlphaFoldDB" id="A0A0D2I298"/>
<proteinExistence type="inferred from homology"/>
<keyword evidence="11 14" id="KW-0131">Cell cycle</keyword>
<evidence type="ECO:0000256" key="8">
    <source>
        <dbReference type="ARBA" id="ARBA00022840"/>
    </source>
</evidence>
<gene>
    <name evidence="14" type="primary">murC</name>
    <name evidence="18" type="ORF">J120_03110</name>
</gene>
<dbReference type="EC" id="6.3.2.8" evidence="3 14"/>
<dbReference type="NCBIfam" id="TIGR01082">
    <property type="entry name" value="murC"/>
    <property type="match status" value="1"/>
</dbReference>